<reference evidence="2" key="2">
    <citation type="submission" date="2014-07" db="EMBL/GenBank/DDBJ databases">
        <authorList>
            <person name="Hull J."/>
        </authorList>
    </citation>
    <scope>NUCLEOTIDE SEQUENCE</scope>
</reference>
<feature type="non-terminal residue" evidence="2">
    <location>
        <position position="1"/>
    </location>
</feature>
<evidence type="ECO:0000313" key="2">
    <source>
        <dbReference type="EMBL" id="JAG40005.1"/>
    </source>
</evidence>
<protein>
    <submittedName>
        <fullName evidence="2">Uncharacterized protein</fullName>
    </submittedName>
</protein>
<proteinExistence type="predicted"/>
<feature type="compositionally biased region" description="Low complexity" evidence="1">
    <location>
        <begin position="147"/>
        <end position="171"/>
    </location>
</feature>
<feature type="compositionally biased region" description="Pro residues" evidence="1">
    <location>
        <begin position="119"/>
        <end position="146"/>
    </location>
</feature>
<accession>A0A0A9ZDV6</accession>
<organism evidence="2">
    <name type="scientific">Lygus hesperus</name>
    <name type="common">Western plant bug</name>
    <dbReference type="NCBI Taxonomy" id="30085"/>
    <lineage>
        <taxon>Eukaryota</taxon>
        <taxon>Metazoa</taxon>
        <taxon>Ecdysozoa</taxon>
        <taxon>Arthropoda</taxon>
        <taxon>Hexapoda</taxon>
        <taxon>Insecta</taxon>
        <taxon>Pterygota</taxon>
        <taxon>Neoptera</taxon>
        <taxon>Paraneoptera</taxon>
        <taxon>Hemiptera</taxon>
        <taxon>Heteroptera</taxon>
        <taxon>Panheteroptera</taxon>
        <taxon>Cimicomorpha</taxon>
        <taxon>Miridae</taxon>
        <taxon>Mirini</taxon>
        <taxon>Lygus</taxon>
    </lineage>
</organism>
<feature type="region of interest" description="Disordered" evidence="1">
    <location>
        <begin position="100"/>
        <end position="177"/>
    </location>
</feature>
<sequence>KANAFCRSIESLRFASRLFRKITPISENFDAKPIRPISRNPNRSMEPAILILVAFCIPGLESFEADGVKTLDEGGRCFSCLFGGGGPPPPKRWRPIRMRGGCPKRRRGFSPCNQRRPPEYPPQYPYPAPPPGPPPYQPQYPPPYQPPISTTVSTTVPTTSSTTISFTSPTTKTLQWL</sequence>
<name>A0A0A9ZDV6_LYGHE</name>
<gene>
    <name evidence="2" type="ORF">CM83_18008</name>
</gene>
<dbReference type="AlphaFoldDB" id="A0A0A9ZDV6"/>
<dbReference type="EMBL" id="GBHO01003599">
    <property type="protein sequence ID" value="JAG40005.1"/>
    <property type="molecule type" value="Transcribed_RNA"/>
</dbReference>
<reference evidence="2" key="1">
    <citation type="journal article" date="2014" name="PLoS ONE">
        <title>Transcriptome-Based Identification of ABC Transporters in the Western Tarnished Plant Bug Lygus hesperus.</title>
        <authorList>
            <person name="Hull J.J."/>
            <person name="Chaney K."/>
            <person name="Geib S.M."/>
            <person name="Fabrick J.A."/>
            <person name="Brent C.S."/>
            <person name="Walsh D."/>
            <person name="Lavine L.C."/>
        </authorList>
    </citation>
    <scope>NUCLEOTIDE SEQUENCE</scope>
</reference>
<evidence type="ECO:0000256" key="1">
    <source>
        <dbReference type="SAM" id="MobiDB-lite"/>
    </source>
</evidence>